<name>A0ABD3EBE2_9LAMI</name>
<accession>A0ABD3EBE2</accession>
<organism evidence="1 2">
    <name type="scientific">Castilleja foliolosa</name>
    <dbReference type="NCBI Taxonomy" id="1961234"/>
    <lineage>
        <taxon>Eukaryota</taxon>
        <taxon>Viridiplantae</taxon>
        <taxon>Streptophyta</taxon>
        <taxon>Embryophyta</taxon>
        <taxon>Tracheophyta</taxon>
        <taxon>Spermatophyta</taxon>
        <taxon>Magnoliopsida</taxon>
        <taxon>eudicotyledons</taxon>
        <taxon>Gunneridae</taxon>
        <taxon>Pentapetalae</taxon>
        <taxon>asterids</taxon>
        <taxon>lamiids</taxon>
        <taxon>Lamiales</taxon>
        <taxon>Orobanchaceae</taxon>
        <taxon>Pedicularideae</taxon>
        <taxon>Castillejinae</taxon>
        <taxon>Castilleja</taxon>
    </lineage>
</organism>
<proteinExistence type="predicted"/>
<evidence type="ECO:0000313" key="1">
    <source>
        <dbReference type="EMBL" id="KAL3650454.1"/>
    </source>
</evidence>
<comment type="caution">
    <text evidence="1">The sequence shown here is derived from an EMBL/GenBank/DDBJ whole genome shotgun (WGS) entry which is preliminary data.</text>
</comment>
<dbReference type="Proteomes" id="UP001632038">
    <property type="component" value="Unassembled WGS sequence"/>
</dbReference>
<dbReference type="AlphaFoldDB" id="A0ABD3EBE2"/>
<gene>
    <name evidence="1" type="ORF">CASFOL_006857</name>
</gene>
<evidence type="ECO:0000313" key="2">
    <source>
        <dbReference type="Proteomes" id="UP001632038"/>
    </source>
</evidence>
<dbReference type="EMBL" id="JAVIJP010000007">
    <property type="protein sequence ID" value="KAL3650454.1"/>
    <property type="molecule type" value="Genomic_DNA"/>
</dbReference>
<sequence length="58" mass="6350">MGAKTDAVKAEKKRCVTRRKALNDISNSRKLPPNFISIEKDPVAIAKAILPKTTETGK</sequence>
<reference evidence="2" key="1">
    <citation type="journal article" date="2024" name="IScience">
        <title>Strigolactones Initiate the Formation of Haustorium-like Structures in Castilleja.</title>
        <authorList>
            <person name="Buerger M."/>
            <person name="Peterson D."/>
            <person name="Chory J."/>
        </authorList>
    </citation>
    <scope>NUCLEOTIDE SEQUENCE [LARGE SCALE GENOMIC DNA]</scope>
</reference>
<protein>
    <submittedName>
        <fullName evidence="1">Uncharacterized protein</fullName>
    </submittedName>
</protein>
<keyword evidence="2" id="KW-1185">Reference proteome</keyword>